<dbReference type="Proteomes" id="UP000198426">
    <property type="component" value="Unassembled WGS sequence"/>
</dbReference>
<evidence type="ECO:0000313" key="2">
    <source>
        <dbReference type="Proteomes" id="UP000198426"/>
    </source>
</evidence>
<proteinExistence type="predicted"/>
<dbReference type="AlphaFoldDB" id="A0A239MDS1"/>
<accession>A0A239MDS1</accession>
<name>A0A239MDS1_9RHOB</name>
<gene>
    <name evidence="1" type="ORF">SAMN05421757_11613</name>
</gene>
<sequence length="500" mass="53494">MPRDFTLLGLNRPEYIPSRELFMSELAWSLTDSTSPSSSGKQTTPRGLAYAATSQAALRESVAAGLELTRPTRSDARFSAMKETLDRELRIRDDNAAELIATVLLDELAAPASRGAKRTSATPLTIETALLQDRRGVTGKKNPANIARILEQLYALGGGEGTVATGWQAALVNAGTSGLPRWGALAFETIVPSSSIDLAKKLASGTLDANGPVERRPAWLGTSRPSPYRWFARSWYRLCHGGWIEAMPRRRWTDWASCVARTAIATGFLFEMHVARRLAAALLASDDSAKAVEDILGDGLALLPWNDQLPLSTSDVGPVINRLAGAGTACLDLIEQLTKAEGGMSEAIKIDPIEEHDRARNGLAGWLANARSQVAGETDIAEAVTEALSSGVVGGARNTRETIRYSLLDRGTDGGTDLYALLRRSGKFTRVEPGQEWLVTVASLCADGPGGLARLGDLRNSLAELGIQASTPTIISLLEKYGMARSSHDADDALEIQAGF</sequence>
<organism evidence="1 2">
    <name type="scientific">Tropicimonas sediminicola</name>
    <dbReference type="NCBI Taxonomy" id="1031541"/>
    <lineage>
        <taxon>Bacteria</taxon>
        <taxon>Pseudomonadati</taxon>
        <taxon>Pseudomonadota</taxon>
        <taxon>Alphaproteobacteria</taxon>
        <taxon>Rhodobacterales</taxon>
        <taxon>Roseobacteraceae</taxon>
        <taxon>Tropicimonas</taxon>
    </lineage>
</organism>
<evidence type="ECO:0000313" key="1">
    <source>
        <dbReference type="EMBL" id="SNT40214.1"/>
    </source>
</evidence>
<keyword evidence="2" id="KW-1185">Reference proteome</keyword>
<protein>
    <submittedName>
        <fullName evidence="1">Uncharacterized protein</fullName>
    </submittedName>
</protein>
<reference evidence="1 2" key="1">
    <citation type="submission" date="2017-06" db="EMBL/GenBank/DDBJ databases">
        <authorList>
            <person name="Kim H.J."/>
            <person name="Triplett B.A."/>
        </authorList>
    </citation>
    <scope>NUCLEOTIDE SEQUENCE [LARGE SCALE GENOMIC DNA]</scope>
    <source>
        <strain evidence="1 2">DSM 29339</strain>
    </source>
</reference>
<dbReference type="EMBL" id="FZOY01000016">
    <property type="protein sequence ID" value="SNT40214.1"/>
    <property type="molecule type" value="Genomic_DNA"/>
</dbReference>